<name>A0A1E1KAZ1_9HELO</name>
<evidence type="ECO:0000313" key="2">
    <source>
        <dbReference type="EMBL" id="CZS95223.1"/>
    </source>
</evidence>
<evidence type="ECO:0000256" key="1">
    <source>
        <dbReference type="SAM" id="MobiDB-lite"/>
    </source>
</evidence>
<dbReference type="Proteomes" id="UP000178912">
    <property type="component" value="Unassembled WGS sequence"/>
</dbReference>
<proteinExistence type="predicted"/>
<keyword evidence="3" id="KW-1185">Reference proteome</keyword>
<gene>
    <name evidence="2" type="ORF">RAG0_04962</name>
</gene>
<dbReference type="AlphaFoldDB" id="A0A1E1KAZ1"/>
<reference evidence="3" key="1">
    <citation type="submission" date="2016-03" db="EMBL/GenBank/DDBJ databases">
        <authorList>
            <person name="Guldener U."/>
        </authorList>
    </citation>
    <scope>NUCLEOTIDE SEQUENCE [LARGE SCALE GENOMIC DNA]</scope>
    <source>
        <strain evidence="3">04CH-RAC-A.6.1</strain>
    </source>
</reference>
<sequence>MPHVINQWQSDHLIEDMDFRGSTKLEKATSTEFLRPVQISIRRSRRTGIRPTPSLKLLATRDHEHSEYGSSLYDSEQLAWEKVGGGRTPSSSVESVFEMYTSNAYSSPNSSTHSSFIAELEDTALVKRYSRRSAPPESNKMVNISPSSMEFQTSDLGARAVIKVVDETIAAIEDSNRKLLSRAVAAEDVAKSLREQNSRLQLKIERCTRKTRPRTAPSSPVSKTGSNCIQKANDQTTLSLFHATIDELTTTARPNTNRSQSEPNRVLPPYPAEDSSLWPQAPLSAPFQSGSISSPNHHSFPAQRRGLQPPTYHCRPPSLPAAPRPPHFESRPQPQPEIQIQPQSRALLQPPTQTQTSLLSPFSSPGFQPPTCPPPRLKHRELPIYNTYHSLTPTGTTAHLRTVHLHPESQFKDKPLPPLGPMSPSVLSGLVEIGTNNEIDEWGREAKRYGAGRRKRGLSDLFKKAKDNTVWR</sequence>
<feature type="region of interest" description="Disordered" evidence="1">
    <location>
        <begin position="248"/>
        <end position="337"/>
    </location>
</feature>
<feature type="compositionally biased region" description="Polar residues" evidence="1">
    <location>
        <begin position="248"/>
        <end position="263"/>
    </location>
</feature>
<accession>A0A1E1KAZ1</accession>
<feature type="compositionally biased region" description="Polar residues" evidence="1">
    <location>
        <begin position="350"/>
        <end position="366"/>
    </location>
</feature>
<organism evidence="2 3">
    <name type="scientific">Rhynchosporium agropyri</name>
    <dbReference type="NCBI Taxonomy" id="914238"/>
    <lineage>
        <taxon>Eukaryota</taxon>
        <taxon>Fungi</taxon>
        <taxon>Dikarya</taxon>
        <taxon>Ascomycota</taxon>
        <taxon>Pezizomycotina</taxon>
        <taxon>Leotiomycetes</taxon>
        <taxon>Helotiales</taxon>
        <taxon>Ploettnerulaceae</taxon>
        <taxon>Rhynchosporium</taxon>
    </lineage>
</organism>
<evidence type="ECO:0000313" key="3">
    <source>
        <dbReference type="Proteomes" id="UP000178912"/>
    </source>
</evidence>
<feature type="region of interest" description="Disordered" evidence="1">
    <location>
        <begin position="208"/>
        <end position="228"/>
    </location>
</feature>
<protein>
    <submittedName>
        <fullName evidence="2">Uncharacterized protein</fullName>
    </submittedName>
</protein>
<feature type="compositionally biased region" description="Polar residues" evidence="1">
    <location>
        <begin position="216"/>
        <end position="228"/>
    </location>
</feature>
<dbReference type="EMBL" id="FJUX01000021">
    <property type="protein sequence ID" value="CZS95223.1"/>
    <property type="molecule type" value="Genomic_DNA"/>
</dbReference>
<feature type="compositionally biased region" description="Polar residues" evidence="1">
    <location>
        <begin position="286"/>
        <end position="297"/>
    </location>
</feature>
<dbReference type="OrthoDB" id="3553523at2759"/>
<feature type="region of interest" description="Disordered" evidence="1">
    <location>
        <begin position="349"/>
        <end position="379"/>
    </location>
</feature>